<protein>
    <recommendedName>
        <fullName evidence="4">RRM domain-containing protein</fullName>
    </recommendedName>
</protein>
<accession>A0A835I652</accession>
<evidence type="ECO:0000313" key="5">
    <source>
        <dbReference type="EMBL" id="KAF9610817.1"/>
    </source>
</evidence>
<evidence type="ECO:0000256" key="1">
    <source>
        <dbReference type="ARBA" id="ARBA00022884"/>
    </source>
</evidence>
<evidence type="ECO:0000256" key="3">
    <source>
        <dbReference type="SAM" id="MobiDB-lite"/>
    </source>
</evidence>
<reference evidence="5 6" key="1">
    <citation type="submission" date="2020-10" db="EMBL/GenBank/DDBJ databases">
        <title>The Coptis chinensis genome and diversification of protoberbering-type alkaloids.</title>
        <authorList>
            <person name="Wang B."/>
            <person name="Shu S."/>
            <person name="Song C."/>
            <person name="Liu Y."/>
        </authorList>
    </citation>
    <scope>NUCLEOTIDE SEQUENCE [LARGE SCALE GENOMIC DNA]</scope>
    <source>
        <strain evidence="5">HL-2020</strain>
        <tissue evidence="5">Leaf</tissue>
    </source>
</reference>
<dbReference type="InterPro" id="IPR050502">
    <property type="entry name" value="Euk_RNA-bind_prot"/>
</dbReference>
<dbReference type="SMART" id="SM00360">
    <property type="entry name" value="RRM"/>
    <property type="match status" value="2"/>
</dbReference>
<feature type="domain" description="RRM" evidence="4">
    <location>
        <begin position="86"/>
        <end position="163"/>
    </location>
</feature>
<feature type="compositionally biased region" description="Basic and acidic residues" evidence="3">
    <location>
        <begin position="273"/>
        <end position="290"/>
    </location>
</feature>
<dbReference type="GO" id="GO:1901259">
    <property type="term" value="P:chloroplast rRNA processing"/>
    <property type="evidence" value="ECO:0007669"/>
    <property type="project" value="TreeGrafter"/>
</dbReference>
<gene>
    <name evidence="5" type="ORF">IFM89_025058</name>
</gene>
<dbReference type="SUPFAM" id="SSF54928">
    <property type="entry name" value="RNA-binding domain, RBD"/>
    <property type="match status" value="1"/>
</dbReference>
<keyword evidence="6" id="KW-1185">Reference proteome</keyword>
<sequence>MALRFLSFPSTFSTELKQTILSLNKPSKTQLSSSSSSPSSFSTTSSLSLFSTTKRKTNLLVFQTPSTTEHTLVESPTTVSEQEPKTRLIAQNIPWNSTAEDIKNLFQKHGNVTNVELSMYNKDRNRGLAFITMGSEEEALEALNNLGTCEIDGRSVSVAYAKVRKTKPRVITESTPKYDLFVANLSWKVKSKDLIEFFKPMNSDVVSAEVTYQMTPTRKPTGYGFVSFRSMEKAEEAIRDFQGNELMGKPVRLAFSNRILKGQSKDGISLGEKSAESNSEERRSDNTEEI</sequence>
<dbReference type="Proteomes" id="UP000631114">
    <property type="component" value="Unassembled WGS sequence"/>
</dbReference>
<dbReference type="OrthoDB" id="272703at2759"/>
<evidence type="ECO:0000259" key="4">
    <source>
        <dbReference type="PROSITE" id="PS50102"/>
    </source>
</evidence>
<dbReference type="InterPro" id="IPR035979">
    <property type="entry name" value="RBD_domain_sf"/>
</dbReference>
<dbReference type="InterPro" id="IPR012677">
    <property type="entry name" value="Nucleotide-bd_a/b_plait_sf"/>
</dbReference>
<comment type="caution">
    <text evidence="5">The sequence shown here is derived from an EMBL/GenBank/DDBJ whole genome shotgun (WGS) entry which is preliminary data.</text>
</comment>
<dbReference type="Pfam" id="PF00076">
    <property type="entry name" value="RRM_1"/>
    <property type="match status" value="2"/>
</dbReference>
<dbReference type="GO" id="GO:0003729">
    <property type="term" value="F:mRNA binding"/>
    <property type="evidence" value="ECO:0007669"/>
    <property type="project" value="TreeGrafter"/>
</dbReference>
<dbReference type="AlphaFoldDB" id="A0A835I652"/>
<feature type="domain" description="RRM" evidence="4">
    <location>
        <begin position="178"/>
        <end position="258"/>
    </location>
</feature>
<name>A0A835I652_9MAGN</name>
<keyword evidence="1 2" id="KW-0694">RNA-binding</keyword>
<dbReference type="PANTHER" id="PTHR48025">
    <property type="entry name" value="OS02G0815200 PROTEIN"/>
    <property type="match status" value="1"/>
</dbReference>
<dbReference type="PROSITE" id="PS50102">
    <property type="entry name" value="RRM"/>
    <property type="match status" value="2"/>
</dbReference>
<feature type="region of interest" description="Disordered" evidence="3">
    <location>
        <begin position="266"/>
        <end position="290"/>
    </location>
</feature>
<evidence type="ECO:0000256" key="2">
    <source>
        <dbReference type="PROSITE-ProRule" id="PRU00176"/>
    </source>
</evidence>
<dbReference type="CDD" id="cd00590">
    <property type="entry name" value="RRM_SF"/>
    <property type="match status" value="1"/>
</dbReference>
<organism evidence="5 6">
    <name type="scientific">Coptis chinensis</name>
    <dbReference type="NCBI Taxonomy" id="261450"/>
    <lineage>
        <taxon>Eukaryota</taxon>
        <taxon>Viridiplantae</taxon>
        <taxon>Streptophyta</taxon>
        <taxon>Embryophyta</taxon>
        <taxon>Tracheophyta</taxon>
        <taxon>Spermatophyta</taxon>
        <taxon>Magnoliopsida</taxon>
        <taxon>Ranunculales</taxon>
        <taxon>Ranunculaceae</taxon>
        <taxon>Coptidoideae</taxon>
        <taxon>Coptis</taxon>
    </lineage>
</organism>
<dbReference type="InterPro" id="IPR000504">
    <property type="entry name" value="RRM_dom"/>
</dbReference>
<evidence type="ECO:0000313" key="6">
    <source>
        <dbReference type="Proteomes" id="UP000631114"/>
    </source>
</evidence>
<dbReference type="PANTHER" id="PTHR48025:SF17">
    <property type="entry name" value="28 KDA RIBONUCLEOPROTEIN, CHLOROPLASTIC"/>
    <property type="match status" value="1"/>
</dbReference>
<dbReference type="EMBL" id="JADFTS010000004">
    <property type="protein sequence ID" value="KAF9610817.1"/>
    <property type="molecule type" value="Genomic_DNA"/>
</dbReference>
<dbReference type="GO" id="GO:0009535">
    <property type="term" value="C:chloroplast thylakoid membrane"/>
    <property type="evidence" value="ECO:0007669"/>
    <property type="project" value="TreeGrafter"/>
</dbReference>
<proteinExistence type="predicted"/>
<dbReference type="Gene3D" id="3.30.70.330">
    <property type="match status" value="2"/>
</dbReference>